<reference evidence="3" key="1">
    <citation type="submission" date="2018-07" db="EMBL/GenBank/DDBJ databases">
        <authorList>
            <person name="Quirk P.G."/>
            <person name="Krulwich T.A."/>
        </authorList>
    </citation>
    <scope>NUCLEOTIDE SEQUENCE</scope>
    <source>
        <strain evidence="3">96224</strain>
    </source>
</reference>
<accession>A0A381L2Q9</accession>
<feature type="region of interest" description="Disordered" evidence="1">
    <location>
        <begin position="392"/>
        <end position="503"/>
    </location>
</feature>
<dbReference type="AlphaFoldDB" id="A0A381L2Q9"/>
<feature type="compositionally biased region" description="Polar residues" evidence="1">
    <location>
        <begin position="636"/>
        <end position="660"/>
    </location>
</feature>
<feature type="region of interest" description="Disordered" evidence="1">
    <location>
        <begin position="825"/>
        <end position="868"/>
    </location>
</feature>
<sequence length="868" mass="97014">MSTSNRHSNQFEVKKRLHVPCTSQSRCIDRDFQTPPMLPMDSNNTQVATHRESIGNIKRMFARNKSKSFDNLTHQPSFEEAKVVHKNTFRSLNARTSVNSLAKSTPLIQQQVYKTPIKTADCSKRTNNLDDKIVPKYSPESSKRRYSQQTTEWEAPCLYEAYPQALKYSFLPASTLSAETILRTSSYRQGNKPSQDLLEQRSDQRHLNQASIQAESLVRKRIVNTKSLHKRKSTRVLEKLEWTRKIYVLVPSGYLLQYSGAGPVDRVPEKIMKLEKDSVAFASDVIPGKHWVLQVSNALNSDGTSADTRSLLSRLTQRGSEYKKIATSFLLVLDSAEELVSWITVLRKEINTLGEAIQISEKSKCYYEKPLPPLELPRRRVLIHRNSDLSPEAQRLDMISPKPNSNTADKRRMEGRPRSVCSSKSGRHSPLAFRPSTGDCSTPNSFISHDGRRLQSLSGSQHRSSYTSSGQRTLLTSPGSSPCSSPNIDSCDSRHSQISAKDSNSKPLWAGLAEVRKSTRSVKYTEHEQDYFNFNRTSGPSPGILPHRSTLTINYSHQSSSIKESSTFASHTVKSTRKLTDPSTKPQSNSSHIIHLHCPKTSSQITDFQPTNRNSRRTSQQGPIHRIIPPTRESGDATTLFQNTLGPSSETTAKTAQVGSKYSGPRVRESPEGSRRRGDRGRTRRENINGEPRVELESAFPFKLSHGSRRSRLQVESRCLYKAQLTYDDDEDFITVKPSRRASISRAIDAPKMRRVSSDDGPLTTLSYAHHIAHQLASQCHWRPSKCAHSSSSYYVKPGSYCSRDTTSPEVPRATARPRRSLLNILQSSPPMPPPSCALPPLPTVGRRGRAAEPGGNGWEGGRAAAGG</sequence>
<evidence type="ECO:0000313" key="3">
    <source>
        <dbReference type="EMBL" id="SUZ08195.1"/>
    </source>
</evidence>
<feature type="compositionally biased region" description="Polar residues" evidence="1">
    <location>
        <begin position="455"/>
        <end position="503"/>
    </location>
</feature>
<organism evidence="3">
    <name type="scientific">Blumeria graminis f. sp. tritici 96224</name>
    <dbReference type="NCBI Taxonomy" id="1268274"/>
    <lineage>
        <taxon>Eukaryota</taxon>
        <taxon>Fungi</taxon>
        <taxon>Dikarya</taxon>
        <taxon>Ascomycota</taxon>
        <taxon>Pezizomycotina</taxon>
        <taxon>Leotiomycetes</taxon>
        <taxon>Erysiphales</taxon>
        <taxon>Erysiphaceae</taxon>
        <taxon>Blumeria</taxon>
    </lineage>
</organism>
<feature type="compositionally biased region" description="Polar residues" evidence="1">
    <location>
        <begin position="438"/>
        <end position="447"/>
    </location>
</feature>
<dbReference type="PROSITE" id="PS50003">
    <property type="entry name" value="PH_DOMAIN"/>
    <property type="match status" value="1"/>
</dbReference>
<dbReference type="OrthoDB" id="1749473at2759"/>
<gene>
    <name evidence="3" type="ORF">BGT96224V2_LOCUS1353</name>
</gene>
<evidence type="ECO:0000256" key="1">
    <source>
        <dbReference type="SAM" id="MobiDB-lite"/>
    </source>
</evidence>
<feature type="compositionally biased region" description="Polar residues" evidence="1">
    <location>
        <begin position="581"/>
        <end position="592"/>
    </location>
</feature>
<evidence type="ECO:0000259" key="2">
    <source>
        <dbReference type="PROSITE" id="PS50003"/>
    </source>
</evidence>
<dbReference type="EMBL" id="UIGY01000013">
    <property type="protein sequence ID" value="SUZ08195.1"/>
    <property type="molecule type" value="Genomic_DNA"/>
</dbReference>
<feature type="compositionally biased region" description="Basic and acidic residues" evidence="1">
    <location>
        <begin position="408"/>
        <end position="417"/>
    </location>
</feature>
<feature type="region of interest" description="Disordered" evidence="1">
    <location>
        <begin position="565"/>
        <end position="692"/>
    </location>
</feature>
<name>A0A381L2Q9_BLUGR</name>
<feature type="domain" description="PH" evidence="2">
    <location>
        <begin position="221"/>
        <end position="351"/>
    </location>
</feature>
<dbReference type="InterPro" id="IPR001849">
    <property type="entry name" value="PH_domain"/>
</dbReference>
<feature type="compositionally biased region" description="Pro residues" evidence="1">
    <location>
        <begin position="830"/>
        <end position="843"/>
    </location>
</feature>
<feature type="compositionally biased region" description="Gly residues" evidence="1">
    <location>
        <begin position="855"/>
        <end position="868"/>
    </location>
</feature>
<proteinExistence type="predicted"/>
<feature type="compositionally biased region" description="Polar residues" evidence="1">
    <location>
        <begin position="600"/>
        <end position="622"/>
    </location>
</feature>
<protein>
    <submittedName>
        <fullName evidence="3">Bgt-3980</fullName>
    </submittedName>
</protein>
<feature type="compositionally biased region" description="Basic and acidic residues" evidence="1">
    <location>
        <begin position="666"/>
        <end position="692"/>
    </location>
</feature>